<dbReference type="Proteomes" id="UP001311232">
    <property type="component" value="Unassembled WGS sequence"/>
</dbReference>
<evidence type="ECO:0000313" key="1">
    <source>
        <dbReference type="EMBL" id="KAK5598492.1"/>
    </source>
</evidence>
<gene>
    <name evidence="1" type="ORF">CRENBAI_009753</name>
</gene>
<comment type="caution">
    <text evidence="1">The sequence shown here is derived from an EMBL/GenBank/DDBJ whole genome shotgun (WGS) entry which is preliminary data.</text>
</comment>
<dbReference type="Gene3D" id="3.90.1750.10">
    <property type="entry name" value="Hect, E3 ligase catalytic domains"/>
    <property type="match status" value="1"/>
</dbReference>
<evidence type="ECO:0000313" key="2">
    <source>
        <dbReference type="Proteomes" id="UP001311232"/>
    </source>
</evidence>
<dbReference type="EMBL" id="JAHHUM010003070">
    <property type="protein sequence ID" value="KAK5598492.1"/>
    <property type="molecule type" value="Genomic_DNA"/>
</dbReference>
<name>A0AAV9QQ71_9TELE</name>
<proteinExistence type="predicted"/>
<protein>
    <submittedName>
        <fullName evidence="1">Uncharacterized protein</fullName>
    </submittedName>
</protein>
<sequence length="88" mass="9589">MGRSNFAPEKKVDAKFPDDYGISEGAVDNGGSTRLCLHEIKDKIGIFEGPSNAKILTSNSKAMKVNRYYYVGQIMAMSIVHGGQSPCF</sequence>
<reference evidence="1 2" key="1">
    <citation type="submission" date="2021-06" db="EMBL/GenBank/DDBJ databases">
        <authorList>
            <person name="Palmer J.M."/>
        </authorList>
    </citation>
    <scope>NUCLEOTIDE SEQUENCE [LARGE SCALE GENOMIC DNA]</scope>
    <source>
        <strain evidence="1 2">MEX-2019</strain>
        <tissue evidence="1">Muscle</tissue>
    </source>
</reference>
<accession>A0AAV9QQ71</accession>
<organism evidence="1 2">
    <name type="scientific">Crenichthys baileyi</name>
    <name type="common">White River springfish</name>
    <dbReference type="NCBI Taxonomy" id="28760"/>
    <lineage>
        <taxon>Eukaryota</taxon>
        <taxon>Metazoa</taxon>
        <taxon>Chordata</taxon>
        <taxon>Craniata</taxon>
        <taxon>Vertebrata</taxon>
        <taxon>Euteleostomi</taxon>
        <taxon>Actinopterygii</taxon>
        <taxon>Neopterygii</taxon>
        <taxon>Teleostei</taxon>
        <taxon>Neoteleostei</taxon>
        <taxon>Acanthomorphata</taxon>
        <taxon>Ovalentaria</taxon>
        <taxon>Atherinomorphae</taxon>
        <taxon>Cyprinodontiformes</taxon>
        <taxon>Goodeidae</taxon>
        <taxon>Crenichthys</taxon>
    </lineage>
</organism>
<keyword evidence="2" id="KW-1185">Reference proteome</keyword>
<dbReference type="AlphaFoldDB" id="A0AAV9QQ71"/>